<gene>
    <name evidence="2" type="ORF">TR51_02820</name>
</gene>
<name>A0A0D0P4E3_KITGR</name>
<feature type="region of interest" description="Disordered" evidence="1">
    <location>
        <begin position="1"/>
        <end position="67"/>
    </location>
</feature>
<dbReference type="AlphaFoldDB" id="A0A0D0P4E3"/>
<comment type="caution">
    <text evidence="2">The sequence shown here is derived from an EMBL/GenBank/DDBJ whole genome shotgun (WGS) entry which is preliminary data.</text>
</comment>
<feature type="compositionally biased region" description="Basic and acidic residues" evidence="1">
    <location>
        <begin position="27"/>
        <end position="36"/>
    </location>
</feature>
<dbReference type="Proteomes" id="UP000032066">
    <property type="component" value="Unassembled WGS sequence"/>
</dbReference>
<feature type="compositionally biased region" description="Basic and acidic residues" evidence="1">
    <location>
        <begin position="7"/>
        <end position="18"/>
    </location>
</feature>
<evidence type="ECO:0000256" key="1">
    <source>
        <dbReference type="SAM" id="MobiDB-lite"/>
    </source>
</evidence>
<evidence type="ECO:0000313" key="3">
    <source>
        <dbReference type="Proteomes" id="UP000032066"/>
    </source>
</evidence>
<dbReference type="EMBL" id="JXZB01000001">
    <property type="protein sequence ID" value="KIQ66521.1"/>
    <property type="molecule type" value="Genomic_DNA"/>
</dbReference>
<organism evidence="2 3">
    <name type="scientific">Kitasatospora griseola</name>
    <name type="common">Streptomyces griseolosporeus</name>
    <dbReference type="NCBI Taxonomy" id="2064"/>
    <lineage>
        <taxon>Bacteria</taxon>
        <taxon>Bacillati</taxon>
        <taxon>Actinomycetota</taxon>
        <taxon>Actinomycetes</taxon>
        <taxon>Kitasatosporales</taxon>
        <taxon>Streptomycetaceae</taxon>
        <taxon>Kitasatospora</taxon>
    </lineage>
</organism>
<accession>A0A0D0P4E3</accession>
<dbReference type="RefSeq" id="WP_043907768.1">
    <property type="nucleotide sequence ID" value="NZ_BMRI01000007.1"/>
</dbReference>
<keyword evidence="3" id="KW-1185">Reference proteome</keyword>
<sequence>MAAARSGRNDPKKRRSDDGTSPESLIDEFRDRRIFRIGDGAAEPDQGPEGASGTAQSEKPENGGPES</sequence>
<proteinExistence type="predicted"/>
<protein>
    <submittedName>
        <fullName evidence="2">Uncharacterized protein</fullName>
    </submittedName>
</protein>
<evidence type="ECO:0000313" key="2">
    <source>
        <dbReference type="EMBL" id="KIQ66521.1"/>
    </source>
</evidence>
<reference evidence="2 3" key="1">
    <citation type="submission" date="2015-02" db="EMBL/GenBank/DDBJ databases">
        <title>Draft genome sequence of Kitasatospora griseola MF730-N6, a bafilomycin, terpentecin and satosporin producer.</title>
        <authorList>
            <person name="Arens J.C."/>
            <person name="Haltli B."/>
            <person name="Kerr R.G."/>
        </authorList>
    </citation>
    <scope>NUCLEOTIDE SEQUENCE [LARGE SCALE GENOMIC DNA]</scope>
    <source>
        <strain evidence="2 3">MF730-N6</strain>
    </source>
</reference>